<dbReference type="InterPro" id="IPR036420">
    <property type="entry name" value="BRCT_dom_sf"/>
</dbReference>
<feature type="signal peptide" evidence="1">
    <location>
        <begin position="1"/>
        <end position="16"/>
    </location>
</feature>
<evidence type="ECO:0000256" key="1">
    <source>
        <dbReference type="SAM" id="SignalP"/>
    </source>
</evidence>
<name>A0A427XHZ1_9TREE</name>
<dbReference type="Gene3D" id="3.40.50.10190">
    <property type="entry name" value="BRCT domain"/>
    <property type="match status" value="1"/>
</dbReference>
<keyword evidence="3" id="KW-1185">Reference proteome</keyword>
<comment type="caution">
    <text evidence="2">The sequence shown here is derived from an EMBL/GenBank/DDBJ whole genome shotgun (WGS) entry which is preliminary data.</text>
</comment>
<evidence type="ECO:0000313" key="2">
    <source>
        <dbReference type="EMBL" id="RSH78495.1"/>
    </source>
</evidence>
<dbReference type="EMBL" id="RSCE01000012">
    <property type="protein sequence ID" value="RSH78495.1"/>
    <property type="molecule type" value="Genomic_DNA"/>
</dbReference>
<gene>
    <name evidence="2" type="ORF">EHS24_002220</name>
</gene>
<dbReference type="Proteomes" id="UP000279236">
    <property type="component" value="Unassembled WGS sequence"/>
</dbReference>
<sequence>MVLAFNLCFFVILGSGSNKLYRKTRLRIQATGATVVSSLNDPRTTHALLAPSPSIFMQQCQTRPPETLEDELRYQFSKAQAKDIPVLDFKFLAHCVVAGHVVGPERAYFGCLVNLDEFLVDATLATLSTGPAPTPKPVGRIQATDIPVPAAESATQATDIPVPAAESATGDHTGLPLPELAMPAIVRARPGWATRTGTASVSAASAAARSLVGSILPVAGNMATQGARAGLANPDRRIAAALSAAGETVLEDVPKALRTAGGVAAVAFREALFQDEAVEEDAQ</sequence>
<evidence type="ECO:0000313" key="3">
    <source>
        <dbReference type="Proteomes" id="UP000279236"/>
    </source>
</evidence>
<evidence type="ECO:0008006" key="4">
    <source>
        <dbReference type="Google" id="ProtNLM"/>
    </source>
</evidence>
<proteinExistence type="predicted"/>
<reference evidence="2 3" key="1">
    <citation type="submission" date="2018-11" db="EMBL/GenBank/DDBJ databases">
        <title>Genome sequence of Apiotrichum porosum DSM 27194.</title>
        <authorList>
            <person name="Aliyu H."/>
            <person name="Gorte O."/>
            <person name="Ochsenreither K."/>
        </authorList>
    </citation>
    <scope>NUCLEOTIDE SEQUENCE [LARGE SCALE GENOMIC DNA]</scope>
    <source>
        <strain evidence="2 3">DSM 27194</strain>
    </source>
</reference>
<keyword evidence="1" id="KW-0732">Signal</keyword>
<accession>A0A427XHZ1</accession>
<dbReference type="RefSeq" id="XP_028473642.1">
    <property type="nucleotide sequence ID" value="XM_028617964.1"/>
</dbReference>
<organism evidence="2 3">
    <name type="scientific">Apiotrichum porosum</name>
    <dbReference type="NCBI Taxonomy" id="105984"/>
    <lineage>
        <taxon>Eukaryota</taxon>
        <taxon>Fungi</taxon>
        <taxon>Dikarya</taxon>
        <taxon>Basidiomycota</taxon>
        <taxon>Agaricomycotina</taxon>
        <taxon>Tremellomycetes</taxon>
        <taxon>Trichosporonales</taxon>
        <taxon>Trichosporonaceae</taxon>
        <taxon>Apiotrichum</taxon>
    </lineage>
</organism>
<feature type="chain" id="PRO_5019416844" description="BRCT domain-containing protein" evidence="1">
    <location>
        <begin position="17"/>
        <end position="283"/>
    </location>
</feature>
<dbReference type="AlphaFoldDB" id="A0A427XHZ1"/>
<dbReference type="GeneID" id="39586763"/>
<protein>
    <recommendedName>
        <fullName evidence="4">BRCT domain-containing protein</fullName>
    </recommendedName>
</protein>